<comment type="caution">
    <text evidence="5">The sequence shown here is derived from an EMBL/GenBank/DDBJ whole genome shotgun (WGS) entry which is preliminary data.</text>
</comment>
<dbReference type="InterPro" id="IPR017941">
    <property type="entry name" value="Rieske_2Fe-2S"/>
</dbReference>
<gene>
    <name evidence="5" type="ORF">JG687_00004656</name>
</gene>
<evidence type="ECO:0008006" key="7">
    <source>
        <dbReference type="Google" id="ProtNLM"/>
    </source>
</evidence>
<feature type="transmembrane region" description="Helical" evidence="2">
    <location>
        <begin position="685"/>
        <end position="704"/>
    </location>
</feature>
<proteinExistence type="predicted"/>
<name>A0A8T1USM7_9STRA</name>
<dbReference type="InterPro" id="IPR011701">
    <property type="entry name" value="MFS"/>
</dbReference>
<feature type="transmembrane region" description="Helical" evidence="2">
    <location>
        <begin position="978"/>
        <end position="1001"/>
    </location>
</feature>
<dbReference type="PROSITE" id="PS50850">
    <property type="entry name" value="MFS"/>
    <property type="match status" value="1"/>
</dbReference>
<keyword evidence="2" id="KW-1133">Transmembrane helix</keyword>
<feature type="transmembrane region" description="Helical" evidence="2">
    <location>
        <begin position="888"/>
        <end position="910"/>
    </location>
</feature>
<dbReference type="InterPro" id="IPR020846">
    <property type="entry name" value="MFS_dom"/>
</dbReference>
<dbReference type="Pfam" id="PF08318">
    <property type="entry name" value="COG4_m"/>
    <property type="match status" value="1"/>
</dbReference>
<dbReference type="InterPro" id="IPR048682">
    <property type="entry name" value="COG4"/>
</dbReference>
<reference evidence="5" key="1">
    <citation type="submission" date="2021-01" db="EMBL/GenBank/DDBJ databases">
        <title>Phytophthora aleatoria, a newly-described species from Pinus radiata is distinct from Phytophthora cactorum isolates based on comparative genomics.</title>
        <authorList>
            <person name="Mcdougal R."/>
            <person name="Panda P."/>
            <person name="Williams N."/>
            <person name="Studholme D.J."/>
        </authorList>
    </citation>
    <scope>NUCLEOTIDE SEQUENCE</scope>
    <source>
        <strain evidence="5">NZFS 3830</strain>
    </source>
</reference>
<dbReference type="VEuPathDB" id="FungiDB:PC110_g9294"/>
<dbReference type="GO" id="GO:0051537">
    <property type="term" value="F:2 iron, 2 sulfur cluster binding"/>
    <property type="evidence" value="ECO:0007669"/>
    <property type="project" value="InterPro"/>
</dbReference>
<dbReference type="PANTHER" id="PTHR24016">
    <property type="entry name" value="CONSERVED OLIGOMERIC GOLGI COMPLEX SUBUNIT 4"/>
    <property type="match status" value="1"/>
</dbReference>
<protein>
    <recommendedName>
        <fullName evidence="7">Component of oligomeric Golgi complex 4</fullName>
    </recommendedName>
</protein>
<feature type="transmembrane region" description="Helical" evidence="2">
    <location>
        <begin position="615"/>
        <end position="633"/>
    </location>
</feature>
<dbReference type="GO" id="GO:0016020">
    <property type="term" value="C:membrane"/>
    <property type="evidence" value="ECO:0007669"/>
    <property type="project" value="UniProtKB-SubCell"/>
</dbReference>
<organism evidence="5 6">
    <name type="scientific">Phytophthora cactorum</name>
    <dbReference type="NCBI Taxonomy" id="29920"/>
    <lineage>
        <taxon>Eukaryota</taxon>
        <taxon>Sar</taxon>
        <taxon>Stramenopiles</taxon>
        <taxon>Oomycota</taxon>
        <taxon>Peronosporomycetes</taxon>
        <taxon>Peronosporales</taxon>
        <taxon>Peronosporaceae</taxon>
        <taxon>Phytophthora</taxon>
    </lineage>
</organism>
<feature type="transmembrane region" description="Helical" evidence="2">
    <location>
        <begin position="653"/>
        <end position="673"/>
    </location>
</feature>
<feature type="transmembrane region" description="Helical" evidence="2">
    <location>
        <begin position="1007"/>
        <end position="1028"/>
    </location>
</feature>
<dbReference type="InterPro" id="IPR048684">
    <property type="entry name" value="COG4_C"/>
</dbReference>
<feature type="transmembrane region" description="Helical" evidence="2">
    <location>
        <begin position="777"/>
        <end position="800"/>
    </location>
</feature>
<dbReference type="OrthoDB" id="47059at2759"/>
<evidence type="ECO:0000259" key="4">
    <source>
        <dbReference type="PROSITE" id="PS51296"/>
    </source>
</evidence>
<dbReference type="GO" id="GO:0022857">
    <property type="term" value="F:transmembrane transporter activity"/>
    <property type="evidence" value="ECO:0007669"/>
    <property type="project" value="InterPro"/>
</dbReference>
<feature type="transmembrane region" description="Helical" evidence="2">
    <location>
        <begin position="576"/>
        <end position="594"/>
    </location>
</feature>
<dbReference type="SMART" id="SM00762">
    <property type="entry name" value="Cog4"/>
    <property type="match status" value="1"/>
</dbReference>
<evidence type="ECO:0000313" key="5">
    <source>
        <dbReference type="EMBL" id="KAG6966815.1"/>
    </source>
</evidence>
<dbReference type="InterPro" id="IPR054716">
    <property type="entry name" value="Sol_Rieske_ferrdox_dom"/>
</dbReference>
<dbReference type="Pfam" id="PF07690">
    <property type="entry name" value="MFS_1"/>
    <property type="match status" value="1"/>
</dbReference>
<comment type="subcellular location">
    <subcellularLocation>
        <location evidence="1">Membrane</location>
        <topology evidence="1">Multi-pass membrane protein</topology>
    </subcellularLocation>
</comment>
<dbReference type="Pfam" id="PF22543">
    <property type="entry name" value="Rieske_4"/>
    <property type="match status" value="1"/>
</dbReference>
<accession>A0A8T1USM7</accession>
<dbReference type="PROSITE" id="PS51296">
    <property type="entry name" value="RIESKE"/>
    <property type="match status" value="1"/>
</dbReference>
<dbReference type="VEuPathDB" id="FungiDB:PC110_g9293"/>
<keyword evidence="2" id="KW-0812">Transmembrane</keyword>
<keyword evidence="2" id="KW-0472">Membrane</keyword>
<feature type="transmembrane region" description="Helical" evidence="2">
    <location>
        <begin position="922"/>
        <end position="939"/>
    </location>
</feature>
<evidence type="ECO:0000313" key="6">
    <source>
        <dbReference type="Proteomes" id="UP000688947"/>
    </source>
</evidence>
<dbReference type="EMBL" id="JAENGZ010000163">
    <property type="protein sequence ID" value="KAG6966815.1"/>
    <property type="molecule type" value="Genomic_DNA"/>
</dbReference>
<evidence type="ECO:0000259" key="3">
    <source>
        <dbReference type="PROSITE" id="PS50850"/>
    </source>
</evidence>
<feature type="transmembrane region" description="Helical" evidence="2">
    <location>
        <begin position="747"/>
        <end position="765"/>
    </location>
</feature>
<evidence type="ECO:0000256" key="2">
    <source>
        <dbReference type="SAM" id="Phobius"/>
    </source>
</evidence>
<feature type="transmembrane region" description="Helical" evidence="2">
    <location>
        <begin position="945"/>
        <end position="966"/>
    </location>
</feature>
<sequence>MSFEESVTSFYVAFAEQQLDQVCQALGDMRVSARRASDGDQEAAAVRDEMLRSCEAKAQSLQDTALSRLQQACAGSDVDVDAALTAFARCVALNAAREAAPKFSSCLSGIFATQARASLNRVKGSKQAAKVNEHGYIDRAFYVESLSELLTGATDIMNAVADVTADPQVLKQVLEPIHASCAEIALQMVQMYADDARMVAWERRANSQAQRDPRQALEGDEVEADESLQMIDLFLDELAFIIRVLVSYTAFLATVCEGLGQQDGNRGFQMKVQELTGVYVVLERFYVFQSVHKATAIAEPQELEQGVYVSSVVEDVSFVLNKAFFRASQCMNYHTALSIVIALVDALESQYLQAILVLPSRPCVIPLSPINAAIGQSGNSIDDDQGQNEVSFSDMLLQAVDEDLERTLQEEARLLMTINSAYMSGEFMRALQEKIEEFSSASFPHDAPILECLPTPIHDMTEAFHSIVFNEIQEMLSRTLHKRLPQVLSRSMDEQLQYVLTSAQYDALGSQGSPLVRLVEREVLTNRELQRYERALCTAPFEDLVEAATEYLTSCVESALLSSKKRCNDLDQTMDAQVVISLLILAFVSCGVVYDVELSPQGRKLHSRGYRWRRLQNWFPMGVAYAAFYMARYNVAAGNVSSVRNQLGFSSVYMGWVLSAGSWAYAISSPFTGQITDYIGGRNGMIVACVGAALCNLALGMIFLSNGSHLVKQILFVVFYAANTLMQGFGTSAVVKINAAWYLASERGVFAGIFNTMLTSGYYLSLGTGSSIIESLGWAYVFVIPGGALLVMSFIIMSFVKSTPADTNHFSPDRLPTQIEPQCISCRDDMEEEVLTPKQQMKQLMKNYTFLGYLAALFFLCWARDGFLNWFLSFFDDVRSTPLTSSDTAIIGGAWTIGGFVGGILCGWISDAVFQSNRVKPIFIFSLLQAVVLGVIYFVSATCSVAALGALTFLSSVFILGNYTLLSYTVPTDLPQDIAAGATGVMHAVGYFSTGLSSAVMGNVIDGAGYLVWAISLIVASVLSGVFVKLGSHFSKGNSAKSPHQPTTITTMTDASDELSTCSVSFDGEFTMLEETPKPANASSVTKRKARAMSSDLLTYEFVCKQSELPPGSKKCVELPTSHRSVMLVNIRGQVFCMDQACYHHGGPLVNGDIEELGDKVTIKCPWHAYHIAVETGEGLYKGVDMTMSPSGKLQPSSPRLKSKGVKQRTHFVQLRNDGQDIYVADSSVIPGASMLGSDLYAFRTANIPEAAKKGEVRIHSRFE</sequence>
<feature type="transmembrane region" description="Helical" evidence="2">
    <location>
        <begin position="710"/>
        <end position="735"/>
    </location>
</feature>
<dbReference type="CDD" id="cd03467">
    <property type="entry name" value="Rieske"/>
    <property type="match status" value="1"/>
</dbReference>
<feature type="domain" description="Rieske" evidence="4">
    <location>
        <begin position="1101"/>
        <end position="1215"/>
    </location>
</feature>
<dbReference type="AlphaFoldDB" id="A0A8T1USM7"/>
<dbReference type="Pfam" id="PF20662">
    <property type="entry name" value="COG4_C"/>
    <property type="match status" value="1"/>
</dbReference>
<dbReference type="PANTHER" id="PTHR24016:SF0">
    <property type="entry name" value="CONSERVED OLIGOMERIC GOLGI COMPLEX SUBUNIT 4"/>
    <property type="match status" value="1"/>
</dbReference>
<dbReference type="VEuPathDB" id="FungiDB:PC110_g9295"/>
<dbReference type="InterPro" id="IPR013167">
    <property type="entry name" value="COG4_M"/>
</dbReference>
<feature type="transmembrane region" description="Helical" evidence="2">
    <location>
        <begin position="848"/>
        <end position="868"/>
    </location>
</feature>
<evidence type="ECO:0000256" key="1">
    <source>
        <dbReference type="ARBA" id="ARBA00004141"/>
    </source>
</evidence>
<feature type="domain" description="Major facilitator superfamily (MFS) profile" evidence="3">
    <location>
        <begin position="581"/>
        <end position="1032"/>
    </location>
</feature>
<dbReference type="Proteomes" id="UP000688947">
    <property type="component" value="Unassembled WGS sequence"/>
</dbReference>